<dbReference type="Gene3D" id="1.20.1270.60">
    <property type="entry name" value="Arfaptin homology (AH) domain/BAR domain"/>
    <property type="match status" value="1"/>
</dbReference>
<keyword evidence="9" id="KW-0333">Golgi apparatus</keyword>
<keyword evidence="14" id="KW-1185">Reference proteome</keyword>
<keyword evidence="7" id="KW-0597">Phosphoprotein</keyword>
<name>A0A1Q2YBV0_9ASCO</name>
<dbReference type="GO" id="GO:0030904">
    <property type="term" value="C:retromer complex"/>
    <property type="evidence" value="ECO:0007669"/>
    <property type="project" value="UniProtKB-ARBA"/>
</dbReference>
<dbReference type="Gene3D" id="3.30.1520.10">
    <property type="entry name" value="Phox-like domain"/>
    <property type="match status" value="1"/>
</dbReference>
<feature type="compositionally biased region" description="Polar residues" evidence="11">
    <location>
        <begin position="328"/>
        <end position="340"/>
    </location>
</feature>
<dbReference type="Pfam" id="PF09325">
    <property type="entry name" value="Vps5"/>
    <property type="match status" value="1"/>
</dbReference>
<reference evidence="13 14" key="1">
    <citation type="submission" date="2016-08" db="EMBL/GenBank/DDBJ databases">
        <title>Whole genome shotgun sequence of Pichia membranifaciens KS47-1.</title>
        <authorList>
            <person name="Konishi M."/>
            <person name="Ishida M."/>
            <person name="Arakawa T."/>
            <person name="Kato Y."/>
            <person name="Horiuchi J."/>
        </authorList>
    </citation>
    <scope>NUCLEOTIDE SEQUENCE [LARGE SCALE GENOMIC DNA]</scope>
    <source>
        <strain evidence="13 14">KS47-1</strain>
    </source>
</reference>
<evidence type="ECO:0000256" key="2">
    <source>
        <dbReference type="ARBA" id="ARBA00004496"/>
    </source>
</evidence>
<feature type="region of interest" description="Disordered" evidence="11">
    <location>
        <begin position="257"/>
        <end position="278"/>
    </location>
</feature>
<dbReference type="GO" id="GO:0005768">
    <property type="term" value="C:endosome"/>
    <property type="evidence" value="ECO:0007669"/>
    <property type="project" value="UniProtKB-ARBA"/>
</dbReference>
<evidence type="ECO:0000256" key="9">
    <source>
        <dbReference type="ARBA" id="ARBA00023034"/>
    </source>
</evidence>
<keyword evidence="5" id="KW-0813">Transport</keyword>
<dbReference type="InterPro" id="IPR037868">
    <property type="entry name" value="PX_Vps5"/>
</dbReference>
<dbReference type="GO" id="GO:0035091">
    <property type="term" value="F:phosphatidylinositol binding"/>
    <property type="evidence" value="ECO:0007669"/>
    <property type="project" value="InterPro"/>
</dbReference>
<dbReference type="GO" id="GO:0042147">
    <property type="term" value="P:retrograde transport, endosome to Golgi"/>
    <property type="evidence" value="ECO:0007669"/>
    <property type="project" value="UniProtKB-ARBA"/>
</dbReference>
<dbReference type="SUPFAM" id="SSF64268">
    <property type="entry name" value="PX domain"/>
    <property type="match status" value="1"/>
</dbReference>
<evidence type="ECO:0000256" key="3">
    <source>
        <dbReference type="ARBA" id="ARBA00004555"/>
    </source>
</evidence>
<dbReference type="CDD" id="cd06861">
    <property type="entry name" value="PX_Vps5p"/>
    <property type="match status" value="1"/>
</dbReference>
<evidence type="ECO:0000256" key="5">
    <source>
        <dbReference type="ARBA" id="ARBA00022448"/>
    </source>
</evidence>
<feature type="region of interest" description="Disordered" evidence="11">
    <location>
        <begin position="123"/>
        <end position="145"/>
    </location>
</feature>
<keyword evidence="10" id="KW-0472">Membrane</keyword>
<keyword evidence="6" id="KW-0963">Cytoplasm</keyword>
<dbReference type="InterPro" id="IPR027267">
    <property type="entry name" value="AH/BAR_dom_sf"/>
</dbReference>
<dbReference type="Pfam" id="PF00787">
    <property type="entry name" value="PX"/>
    <property type="match status" value="1"/>
</dbReference>
<evidence type="ECO:0000256" key="11">
    <source>
        <dbReference type="SAM" id="MobiDB-lite"/>
    </source>
</evidence>
<dbReference type="GO" id="GO:0015031">
    <property type="term" value="P:protein transport"/>
    <property type="evidence" value="ECO:0007669"/>
    <property type="project" value="UniProtKB-KW"/>
</dbReference>
<evidence type="ECO:0000256" key="10">
    <source>
        <dbReference type="ARBA" id="ARBA00023136"/>
    </source>
</evidence>
<feature type="compositionally biased region" description="Polar residues" evidence="11">
    <location>
        <begin position="302"/>
        <end position="320"/>
    </location>
</feature>
<dbReference type="EMBL" id="BDGI01000015">
    <property type="protein sequence ID" value="GAV26981.1"/>
    <property type="molecule type" value="Genomic_DNA"/>
</dbReference>
<evidence type="ECO:0000256" key="6">
    <source>
        <dbReference type="ARBA" id="ARBA00022490"/>
    </source>
</evidence>
<comment type="subcellular location">
    <subcellularLocation>
        <location evidence="2">Cytoplasm</location>
    </subcellularLocation>
    <subcellularLocation>
        <location evidence="3">Golgi apparatus</location>
    </subcellularLocation>
    <subcellularLocation>
        <location evidence="1">Membrane</location>
        <topology evidence="1">Peripheral membrane protein</topology>
        <orientation evidence="1">Cytoplasmic side</orientation>
    </subcellularLocation>
</comment>
<comment type="caution">
    <text evidence="13">The sequence shown here is derived from an EMBL/GenBank/DDBJ whole genome shotgun (WGS) entry which is preliminary data.</text>
</comment>
<sequence length="808" mass="90796">MEGSNVWGESPLSTEPNSASVLYTAASDADTAYPNPYNAFSADDTMDTKRSADDLDDSGRPEEDRNSDAREEHTTGHPWDGDTQGAQPYKSYSSIYDNTSHIDEFKIQNELAQTMKSILLNEEKNTDGDGGSDNDNEQTDDGHFDQTDHVHYVDNIHRKSDMGNPFLASSVKNNEGDAVNHVDINLLKEKKNELISSLTKDTNTRGFLEDDDDSKINTDELFAPSPAKIAVGLSNGVDDSPLNNLLSLAGTNASAAAEANDNNSSTAAAGDRLSKSKGFVSPNRKIKILRPRRVTKSVLRSEPSTSVKDLSSATNSSNLMSIDPLSAPLQNDTQNGNNFDIGSVSPRSRKQKFITESEAPLFNVNRDQVLENNRHPISPIPSAPVSGSFSPSKYTPADEKVEKFDITVGDPIKVGEITDAHVVYTINTKTRPDLFDSQDTTVTRRYRDFLWLYHQLLNNHPGYIIPPPPEKQVYGRFNDKFIENRRLALENMLNKISQRKVLQTDPDFIIFLRSENFTEDSKERETIVRHDPDLKVPASVDENTHLDGPMNTMAQILNATASLGISESSSGGGFFSSLIGLNAPKYVEEDPFILEKQAYIDSLDTQLRQLTQSLDMILEKRDELTLSLQDVTTVIQQLVDLEVNVEITAILSNFEELQSKVKEILERGNLSQVLTFGSTVDEYVRLIGSIRNCFENRLKICNSVATLKQHQEKKEHSLAKFRAKNQNQPEKIKRYENELSKINSVLDKQVLFKEEFDKVLKSELSRFEFGKIKDFKNMVEIYWESLIENQKILIELWESFYEKCVFDS</sequence>
<feature type="region of interest" description="Disordered" evidence="11">
    <location>
        <begin position="29"/>
        <end position="92"/>
    </location>
</feature>
<dbReference type="OrthoDB" id="271164at2759"/>
<dbReference type="PROSITE" id="PS50195">
    <property type="entry name" value="PX"/>
    <property type="match status" value="1"/>
</dbReference>
<dbReference type="GO" id="GO:0005829">
    <property type="term" value="C:cytosol"/>
    <property type="evidence" value="ECO:0007669"/>
    <property type="project" value="GOC"/>
</dbReference>
<comment type="similarity">
    <text evidence="4">Belongs to the sorting nexin family.</text>
</comment>
<dbReference type="InterPro" id="IPR001683">
    <property type="entry name" value="PX_dom"/>
</dbReference>
<protein>
    <recommendedName>
        <fullName evidence="12">PX domain-containing protein</fullName>
    </recommendedName>
</protein>
<dbReference type="FunFam" id="1.20.1270.60:FF:000022">
    <property type="entry name" value="Sorting nexin 3 protein"/>
    <property type="match status" value="1"/>
</dbReference>
<dbReference type="Proteomes" id="UP000186136">
    <property type="component" value="Unassembled WGS sequence"/>
</dbReference>
<dbReference type="SMART" id="SM00312">
    <property type="entry name" value="PX"/>
    <property type="match status" value="1"/>
</dbReference>
<dbReference type="AlphaFoldDB" id="A0A1Q2YBV0"/>
<evidence type="ECO:0000256" key="1">
    <source>
        <dbReference type="ARBA" id="ARBA00004287"/>
    </source>
</evidence>
<feature type="region of interest" description="Disordered" evidence="11">
    <location>
        <begin position="293"/>
        <end position="345"/>
    </location>
</feature>
<dbReference type="InterPro" id="IPR036871">
    <property type="entry name" value="PX_dom_sf"/>
</dbReference>
<dbReference type="InterPro" id="IPR015404">
    <property type="entry name" value="Vps5_C"/>
</dbReference>
<proteinExistence type="inferred from homology"/>
<feature type="compositionally biased region" description="Low complexity" evidence="11">
    <location>
        <begin position="257"/>
        <end position="271"/>
    </location>
</feature>
<dbReference type="GO" id="GO:0005794">
    <property type="term" value="C:Golgi apparatus"/>
    <property type="evidence" value="ECO:0007669"/>
    <property type="project" value="UniProtKB-SubCell"/>
</dbReference>
<dbReference type="PANTHER" id="PTHR10555">
    <property type="entry name" value="SORTING NEXIN"/>
    <property type="match status" value="1"/>
</dbReference>
<dbReference type="PANTHER" id="PTHR10555:SF170">
    <property type="entry name" value="FI18122P1"/>
    <property type="match status" value="1"/>
</dbReference>
<evidence type="ECO:0000256" key="7">
    <source>
        <dbReference type="ARBA" id="ARBA00022553"/>
    </source>
</evidence>
<gene>
    <name evidence="13" type="ORF">PMKS-000442</name>
</gene>
<organism evidence="13 14">
    <name type="scientific">Pichia membranifaciens</name>
    <dbReference type="NCBI Taxonomy" id="4926"/>
    <lineage>
        <taxon>Eukaryota</taxon>
        <taxon>Fungi</taxon>
        <taxon>Dikarya</taxon>
        <taxon>Ascomycota</taxon>
        <taxon>Saccharomycotina</taxon>
        <taxon>Pichiomycetes</taxon>
        <taxon>Pichiales</taxon>
        <taxon>Pichiaceae</taxon>
        <taxon>Pichia</taxon>
    </lineage>
</organism>
<evidence type="ECO:0000256" key="8">
    <source>
        <dbReference type="ARBA" id="ARBA00022927"/>
    </source>
</evidence>
<evidence type="ECO:0000313" key="13">
    <source>
        <dbReference type="EMBL" id="GAV26981.1"/>
    </source>
</evidence>
<dbReference type="GO" id="GO:0045053">
    <property type="term" value="P:protein retention in Golgi apparatus"/>
    <property type="evidence" value="ECO:0007669"/>
    <property type="project" value="TreeGrafter"/>
</dbReference>
<accession>A0A1Q2YBV0</accession>
<feature type="compositionally biased region" description="Acidic residues" evidence="11">
    <location>
        <begin position="130"/>
        <end position="139"/>
    </location>
</feature>
<dbReference type="FunFam" id="3.30.1520.10:FF:000013">
    <property type="entry name" value="Putative Sorting nexin 3"/>
    <property type="match status" value="1"/>
</dbReference>
<keyword evidence="8" id="KW-0653">Protein transport</keyword>
<evidence type="ECO:0000256" key="4">
    <source>
        <dbReference type="ARBA" id="ARBA00010883"/>
    </source>
</evidence>
<feature type="domain" description="PX" evidence="12">
    <location>
        <begin position="402"/>
        <end position="518"/>
    </location>
</feature>
<evidence type="ECO:0000313" key="14">
    <source>
        <dbReference type="Proteomes" id="UP000186136"/>
    </source>
</evidence>
<feature type="compositionally biased region" description="Basic and acidic residues" evidence="11">
    <location>
        <begin position="46"/>
        <end position="75"/>
    </location>
</feature>
<evidence type="ECO:0000259" key="12">
    <source>
        <dbReference type="PROSITE" id="PS50195"/>
    </source>
</evidence>